<organism evidence="2">
    <name type="scientific">bioreactor metagenome</name>
    <dbReference type="NCBI Taxonomy" id="1076179"/>
    <lineage>
        <taxon>unclassified sequences</taxon>
        <taxon>metagenomes</taxon>
        <taxon>ecological metagenomes</taxon>
    </lineage>
</organism>
<evidence type="ECO:0000256" key="1">
    <source>
        <dbReference type="SAM" id="Coils"/>
    </source>
</evidence>
<evidence type="ECO:0000313" key="2">
    <source>
        <dbReference type="EMBL" id="MPN16414.1"/>
    </source>
</evidence>
<protein>
    <recommendedName>
        <fullName evidence="3">Helicase C-terminal domain-containing protein</fullName>
    </recommendedName>
</protein>
<proteinExistence type="predicted"/>
<accession>A0A645FWW3</accession>
<evidence type="ECO:0008006" key="3">
    <source>
        <dbReference type="Google" id="ProtNLM"/>
    </source>
</evidence>
<gene>
    <name evidence="2" type="ORF">SDC9_163754</name>
</gene>
<dbReference type="SUPFAM" id="SSF52540">
    <property type="entry name" value="P-loop containing nucleoside triphosphate hydrolases"/>
    <property type="match status" value="1"/>
</dbReference>
<dbReference type="Gene3D" id="3.40.50.300">
    <property type="entry name" value="P-loop containing nucleotide triphosphate hydrolases"/>
    <property type="match status" value="1"/>
</dbReference>
<dbReference type="PANTHER" id="PTHR10799">
    <property type="entry name" value="SNF2/RAD54 HELICASE FAMILY"/>
    <property type="match status" value="1"/>
</dbReference>
<reference evidence="2" key="1">
    <citation type="submission" date="2019-08" db="EMBL/GenBank/DDBJ databases">
        <authorList>
            <person name="Kucharzyk K."/>
            <person name="Murdoch R.W."/>
            <person name="Higgins S."/>
            <person name="Loffler F."/>
        </authorList>
    </citation>
    <scope>NUCLEOTIDE SEQUENCE</scope>
</reference>
<feature type="coiled-coil region" evidence="1">
    <location>
        <begin position="73"/>
        <end position="100"/>
    </location>
</feature>
<dbReference type="EMBL" id="VSSQ01063363">
    <property type="protein sequence ID" value="MPN16414.1"/>
    <property type="molecule type" value="Genomic_DNA"/>
</dbReference>
<keyword evidence="1" id="KW-0175">Coiled coil</keyword>
<name>A0A645FWW3_9ZZZZ</name>
<sequence>MLLAHPASAAYGLNLQDGGHIVVWFGLNWSLELYQQANARLHRQGQTETVIVQHLVTQGGMDEQVMEALQGKEATQDALLNALKARIEEYKQEEEDGRDAL</sequence>
<dbReference type="AlphaFoldDB" id="A0A645FWW3"/>
<dbReference type="InterPro" id="IPR027417">
    <property type="entry name" value="P-loop_NTPase"/>
</dbReference>
<comment type="caution">
    <text evidence="2">The sequence shown here is derived from an EMBL/GenBank/DDBJ whole genome shotgun (WGS) entry which is preliminary data.</text>
</comment>